<accession>A0A424YE39</accession>
<dbReference type="GO" id="GO:0004814">
    <property type="term" value="F:arginine-tRNA ligase activity"/>
    <property type="evidence" value="ECO:0007669"/>
    <property type="project" value="InterPro"/>
</dbReference>
<evidence type="ECO:0000256" key="10">
    <source>
        <dbReference type="HAMAP-Rule" id="MF_00255"/>
    </source>
</evidence>
<evidence type="ECO:0000256" key="9">
    <source>
        <dbReference type="ARBA" id="ARBA00047937"/>
    </source>
</evidence>
<dbReference type="PANTHER" id="PTHR30075">
    <property type="entry name" value="GLYCYL-TRNA SYNTHETASE"/>
    <property type="match status" value="1"/>
</dbReference>
<keyword evidence="4 10" id="KW-0436">Ligase</keyword>
<dbReference type="InterPro" id="IPR008909">
    <property type="entry name" value="DALR_anticod-bd"/>
</dbReference>
<dbReference type="PROSITE" id="PS50861">
    <property type="entry name" value="AA_TRNA_LIGASE_II_GLYAB"/>
    <property type="match status" value="1"/>
</dbReference>
<evidence type="ECO:0000256" key="8">
    <source>
        <dbReference type="ARBA" id="ARBA00023146"/>
    </source>
</evidence>
<evidence type="ECO:0000256" key="1">
    <source>
        <dbReference type="ARBA" id="ARBA00004496"/>
    </source>
</evidence>
<keyword evidence="7 10" id="KW-0648">Protein biosynthesis</keyword>
<evidence type="ECO:0000256" key="4">
    <source>
        <dbReference type="ARBA" id="ARBA00022598"/>
    </source>
</evidence>
<keyword evidence="8 10" id="KW-0030">Aminoacyl-tRNA synthetase</keyword>
<evidence type="ECO:0000313" key="13">
    <source>
        <dbReference type="EMBL" id="RQD75470.1"/>
    </source>
</evidence>
<evidence type="ECO:0000256" key="3">
    <source>
        <dbReference type="ARBA" id="ARBA00022490"/>
    </source>
</evidence>
<keyword evidence="5 10" id="KW-0547">Nucleotide-binding</keyword>
<dbReference type="PANTHER" id="PTHR30075:SF2">
    <property type="entry name" value="GLYCINE--TRNA LIGASE, CHLOROPLASTIC_MITOCHONDRIAL 2"/>
    <property type="match status" value="1"/>
</dbReference>
<dbReference type="InterPro" id="IPR015944">
    <property type="entry name" value="Gly-tRNA-synth_bsu"/>
</dbReference>
<dbReference type="GO" id="GO:0005524">
    <property type="term" value="F:ATP binding"/>
    <property type="evidence" value="ECO:0007669"/>
    <property type="project" value="UniProtKB-UniRule"/>
</dbReference>
<evidence type="ECO:0000259" key="12">
    <source>
        <dbReference type="Pfam" id="PF05746"/>
    </source>
</evidence>
<dbReference type="GO" id="GO:0006420">
    <property type="term" value="P:arginyl-tRNA aminoacylation"/>
    <property type="evidence" value="ECO:0007669"/>
    <property type="project" value="InterPro"/>
</dbReference>
<dbReference type="NCBIfam" id="TIGR00211">
    <property type="entry name" value="glyS"/>
    <property type="match status" value="1"/>
</dbReference>
<dbReference type="GO" id="GO:0005829">
    <property type="term" value="C:cytosol"/>
    <property type="evidence" value="ECO:0007669"/>
    <property type="project" value="TreeGrafter"/>
</dbReference>
<gene>
    <name evidence="10" type="primary">glyS</name>
    <name evidence="13" type="ORF">D5R97_05880</name>
</gene>
<dbReference type="GO" id="GO:0004820">
    <property type="term" value="F:glycine-tRNA ligase activity"/>
    <property type="evidence" value="ECO:0007669"/>
    <property type="project" value="UniProtKB-UniRule"/>
</dbReference>
<feature type="compositionally biased region" description="Basic and acidic residues" evidence="11">
    <location>
        <begin position="1"/>
        <end position="17"/>
    </location>
</feature>
<dbReference type="PRINTS" id="PR01045">
    <property type="entry name" value="TRNASYNTHGB"/>
</dbReference>
<reference evidence="13 14" key="1">
    <citation type="submission" date="2018-08" db="EMBL/GenBank/DDBJ databases">
        <title>The metabolism and importance of syntrophic acetate oxidation coupled to methane or sulfide production in haloalkaline environments.</title>
        <authorList>
            <person name="Timmers P.H.A."/>
            <person name="Vavourakis C.D."/>
            <person name="Sorokin D.Y."/>
            <person name="Sinninghe Damste J.S."/>
            <person name="Muyzer G."/>
            <person name="Stams A.J.M."/>
            <person name="Plugge C.M."/>
        </authorList>
    </citation>
    <scope>NUCLEOTIDE SEQUENCE [LARGE SCALE GENOMIC DNA]</scope>
    <source>
        <strain evidence="13">MSAO_Bac1</strain>
    </source>
</reference>
<name>A0A424YE39_9FIRM</name>
<dbReference type="HAMAP" id="MF_00255">
    <property type="entry name" value="Gly_tRNA_synth_beta"/>
    <property type="match status" value="1"/>
</dbReference>
<evidence type="ECO:0000256" key="11">
    <source>
        <dbReference type="SAM" id="MobiDB-lite"/>
    </source>
</evidence>
<feature type="region of interest" description="Disordered" evidence="11">
    <location>
        <begin position="1"/>
        <end position="39"/>
    </location>
</feature>
<dbReference type="Pfam" id="PF05746">
    <property type="entry name" value="DALR_1"/>
    <property type="match status" value="1"/>
</dbReference>
<comment type="subcellular location">
    <subcellularLocation>
        <location evidence="1 10">Cytoplasm</location>
    </subcellularLocation>
</comment>
<evidence type="ECO:0000256" key="2">
    <source>
        <dbReference type="ARBA" id="ARBA00008226"/>
    </source>
</evidence>
<comment type="catalytic activity">
    <reaction evidence="9 10">
        <text>tRNA(Gly) + glycine + ATP = glycyl-tRNA(Gly) + AMP + diphosphate</text>
        <dbReference type="Rhea" id="RHEA:16013"/>
        <dbReference type="Rhea" id="RHEA-COMP:9664"/>
        <dbReference type="Rhea" id="RHEA-COMP:9683"/>
        <dbReference type="ChEBI" id="CHEBI:30616"/>
        <dbReference type="ChEBI" id="CHEBI:33019"/>
        <dbReference type="ChEBI" id="CHEBI:57305"/>
        <dbReference type="ChEBI" id="CHEBI:78442"/>
        <dbReference type="ChEBI" id="CHEBI:78522"/>
        <dbReference type="ChEBI" id="CHEBI:456215"/>
        <dbReference type="EC" id="6.1.1.14"/>
    </reaction>
</comment>
<dbReference type="Pfam" id="PF02092">
    <property type="entry name" value="tRNA_synt_2f"/>
    <property type="match status" value="1"/>
</dbReference>
<protein>
    <recommendedName>
        <fullName evidence="10">Glycine--tRNA ligase beta subunit</fullName>
        <ecNumber evidence="10">6.1.1.14</ecNumber>
    </recommendedName>
    <alternativeName>
        <fullName evidence="10">Glycyl-tRNA synthetase beta subunit</fullName>
        <shortName evidence="10">GlyRS</shortName>
    </alternativeName>
</protein>
<dbReference type="SUPFAM" id="SSF109604">
    <property type="entry name" value="HD-domain/PDEase-like"/>
    <property type="match status" value="1"/>
</dbReference>
<evidence type="ECO:0000256" key="7">
    <source>
        <dbReference type="ARBA" id="ARBA00022917"/>
    </source>
</evidence>
<keyword evidence="6 10" id="KW-0067">ATP-binding</keyword>
<evidence type="ECO:0000256" key="6">
    <source>
        <dbReference type="ARBA" id="ARBA00022840"/>
    </source>
</evidence>
<dbReference type="EMBL" id="QZAA01000159">
    <property type="protein sequence ID" value="RQD75470.1"/>
    <property type="molecule type" value="Genomic_DNA"/>
</dbReference>
<evidence type="ECO:0000256" key="5">
    <source>
        <dbReference type="ARBA" id="ARBA00022741"/>
    </source>
</evidence>
<sequence length="638" mass="72989">MVTGVEEKQADLEEKKKGPARQAAFDDQGNPSKAAEGFARSQGVKVEDLTIEEFQGGEYVFATKKITGGKTTELLPEILRKVMEDISFPKPMYWYAKEVRFARPIRWILAVYGQDTVPFKYAGLDSGNQTRGHRFLAPGPFEVKDPGEYLKIMADSYVVVDQEKRKEIIKKQAEEAAESLGGVPLLEEELLDEVNYLVEYPYAVAGEFSSEFLEIPKEVLITSMQSHQRYFPVISQEGKLLPYFITISNVKEDVKGNVKIGNERVLKARLADAQFFFREDQKTKPDEYVEKLKDVIFQEDLGTLYDKTQRIKNLSEYMADEMNLEEELKKQVSRLAYLCKFDLMTLMVYEFPELQGIMGREYARLAGEGESIARGIYEHYLPRFAGDELPETLTGSLVSLGDKIDNIVGAFGIGIQPTGSQDPYALRRQALGIVYILLESNISLPLTSLVKVSLESFRGKNLKKTEEEILPEVIEFIRQRIRHVFLEKGLRYDLIDAVLTTDYEVIPRAYEKVQNLSQAITRPEFARLMTAFTRVANLAKKVSARGEVQEALLEEEAEKVLYREYLKVNKETLSLLQEKDYAGALEQMAHLQKPVDDFFDQVMVMVDDEDLRNNRLSLLRDIRDLFQEYADFSKVVEQ</sequence>
<evidence type="ECO:0000313" key="14">
    <source>
        <dbReference type="Proteomes" id="UP000285138"/>
    </source>
</evidence>
<comment type="caution">
    <text evidence="13">The sequence shown here is derived from an EMBL/GenBank/DDBJ whole genome shotgun (WGS) entry which is preliminary data.</text>
</comment>
<dbReference type="Proteomes" id="UP000285138">
    <property type="component" value="Unassembled WGS sequence"/>
</dbReference>
<keyword evidence="3 10" id="KW-0963">Cytoplasm</keyword>
<feature type="domain" description="DALR anticodon binding" evidence="12">
    <location>
        <begin position="529"/>
        <end position="627"/>
    </location>
</feature>
<organism evidence="13 14">
    <name type="scientific">Candidatus Syntrophonatronum acetioxidans</name>
    <dbReference type="NCBI Taxonomy" id="1795816"/>
    <lineage>
        <taxon>Bacteria</taxon>
        <taxon>Bacillati</taxon>
        <taxon>Bacillota</taxon>
        <taxon>Clostridia</taxon>
        <taxon>Eubacteriales</taxon>
        <taxon>Syntrophomonadaceae</taxon>
        <taxon>Candidatus Syntrophonatronum</taxon>
    </lineage>
</organism>
<dbReference type="GO" id="GO:0006426">
    <property type="term" value="P:glycyl-tRNA aminoacylation"/>
    <property type="evidence" value="ECO:0007669"/>
    <property type="project" value="UniProtKB-UniRule"/>
</dbReference>
<comment type="subunit">
    <text evidence="10">Tetramer of two alpha and two beta subunits.</text>
</comment>
<proteinExistence type="inferred from homology"/>
<comment type="similarity">
    <text evidence="2 10">Belongs to the class-II aminoacyl-tRNA synthetase family.</text>
</comment>
<dbReference type="AlphaFoldDB" id="A0A424YE39"/>
<dbReference type="EC" id="6.1.1.14" evidence="10"/>
<dbReference type="InterPro" id="IPR006194">
    <property type="entry name" value="Gly-tRNA-synth_heterodimer"/>
</dbReference>